<dbReference type="SMART" id="SM00406">
    <property type="entry name" value="IGv"/>
    <property type="match status" value="1"/>
</dbReference>
<accession>A0A8C5Z872</accession>
<dbReference type="Proteomes" id="UP000694407">
    <property type="component" value="Unplaced"/>
</dbReference>
<dbReference type="InterPro" id="IPR013106">
    <property type="entry name" value="Ig_V-set"/>
</dbReference>
<dbReference type="InterPro" id="IPR036179">
    <property type="entry name" value="Ig-like_dom_sf"/>
</dbReference>
<dbReference type="GO" id="GO:0007166">
    <property type="term" value="P:cell surface receptor signaling pathway"/>
    <property type="evidence" value="ECO:0007669"/>
    <property type="project" value="TreeGrafter"/>
</dbReference>
<keyword evidence="7" id="KW-1185">Reference proteome</keyword>
<evidence type="ECO:0000256" key="2">
    <source>
        <dbReference type="ARBA" id="ARBA00022859"/>
    </source>
</evidence>
<dbReference type="InterPro" id="IPR050413">
    <property type="entry name" value="TCR_beta_variable"/>
</dbReference>
<keyword evidence="3" id="KW-1064">Adaptive immunity</keyword>
<evidence type="ECO:0000313" key="7">
    <source>
        <dbReference type="Proteomes" id="UP000694407"/>
    </source>
</evidence>
<evidence type="ECO:0000256" key="1">
    <source>
        <dbReference type="ARBA" id="ARBA00022729"/>
    </source>
</evidence>
<dbReference type="AlphaFoldDB" id="A0A8C5Z872"/>
<feature type="domain" description="Ig-like" evidence="5">
    <location>
        <begin position="17"/>
        <end position="124"/>
    </location>
</feature>
<dbReference type="GO" id="GO:0002250">
    <property type="term" value="P:adaptive immune response"/>
    <property type="evidence" value="ECO:0007669"/>
    <property type="project" value="UniProtKB-KW"/>
</dbReference>
<dbReference type="SUPFAM" id="SSF48726">
    <property type="entry name" value="Immunoglobulin"/>
    <property type="match status" value="1"/>
</dbReference>
<dbReference type="InterPro" id="IPR007110">
    <property type="entry name" value="Ig-like_dom"/>
</dbReference>
<evidence type="ECO:0000259" key="5">
    <source>
        <dbReference type="PROSITE" id="PS50835"/>
    </source>
</evidence>
<keyword evidence="4" id="KW-0393">Immunoglobulin domain</keyword>
<dbReference type="PANTHER" id="PTHR23268">
    <property type="entry name" value="T-CELL RECEPTOR BETA CHAIN"/>
    <property type="match status" value="1"/>
</dbReference>
<sequence length="230" mass="24938">MAQRDPCSWALLLAPSPPTGPVDSGVKQTPKHLIKAKGQQVTLRCSPLPEHLSVYWYQQTPGQGPQFLFQYYSGEEREKGTNIPSRFSAQQFPDYSSELNLSSLALGDSALFLCASSRAQPPMSIGLQYKIIPACVRKWPGGWSLSQASSGLGSCQPVPDTQCGVHSAALVPQQCAGQCHSPGPIPKGRQLPGLMWLMSDVSSSTQVFPHPSVCNYSLHWFPSLRSPLSS</sequence>
<keyword evidence="2" id="KW-0391">Immunity</keyword>
<reference evidence="6" key="2">
    <citation type="submission" date="2025-09" db="UniProtKB">
        <authorList>
            <consortium name="Ensembl"/>
        </authorList>
    </citation>
    <scope>IDENTIFICATION</scope>
</reference>
<dbReference type="GeneTree" id="ENSGT00940000154270"/>
<dbReference type="GO" id="GO:0005886">
    <property type="term" value="C:plasma membrane"/>
    <property type="evidence" value="ECO:0007669"/>
    <property type="project" value="TreeGrafter"/>
</dbReference>
<evidence type="ECO:0000313" key="6">
    <source>
        <dbReference type="Ensembl" id="ENSMMMP00000009413.1"/>
    </source>
</evidence>
<dbReference type="PANTHER" id="PTHR23268:SF101">
    <property type="entry name" value="T CELL RECEPTOR BETA VARIABLE 9"/>
    <property type="match status" value="1"/>
</dbReference>
<name>A0A8C5Z872_MARMA</name>
<protein>
    <recommendedName>
        <fullName evidence="5">Ig-like domain-containing protein</fullName>
    </recommendedName>
</protein>
<evidence type="ECO:0000256" key="3">
    <source>
        <dbReference type="ARBA" id="ARBA00023130"/>
    </source>
</evidence>
<dbReference type="InterPro" id="IPR013783">
    <property type="entry name" value="Ig-like_fold"/>
</dbReference>
<reference evidence="6" key="1">
    <citation type="submission" date="2025-08" db="UniProtKB">
        <authorList>
            <consortium name="Ensembl"/>
        </authorList>
    </citation>
    <scope>IDENTIFICATION</scope>
</reference>
<dbReference type="PROSITE" id="PS50835">
    <property type="entry name" value="IG_LIKE"/>
    <property type="match status" value="1"/>
</dbReference>
<dbReference type="Gene3D" id="2.60.40.10">
    <property type="entry name" value="Immunoglobulins"/>
    <property type="match status" value="1"/>
</dbReference>
<organism evidence="6 7">
    <name type="scientific">Marmota marmota marmota</name>
    <name type="common">Alpine marmot</name>
    <dbReference type="NCBI Taxonomy" id="9994"/>
    <lineage>
        <taxon>Eukaryota</taxon>
        <taxon>Metazoa</taxon>
        <taxon>Chordata</taxon>
        <taxon>Craniata</taxon>
        <taxon>Vertebrata</taxon>
        <taxon>Euteleostomi</taxon>
        <taxon>Mammalia</taxon>
        <taxon>Eutheria</taxon>
        <taxon>Euarchontoglires</taxon>
        <taxon>Glires</taxon>
        <taxon>Rodentia</taxon>
        <taxon>Sciuromorpha</taxon>
        <taxon>Sciuridae</taxon>
        <taxon>Xerinae</taxon>
        <taxon>Marmotini</taxon>
        <taxon>Marmota</taxon>
    </lineage>
</organism>
<keyword evidence="1" id="KW-0732">Signal</keyword>
<evidence type="ECO:0000256" key="4">
    <source>
        <dbReference type="ARBA" id="ARBA00023319"/>
    </source>
</evidence>
<proteinExistence type="predicted"/>
<dbReference type="Ensembl" id="ENSMMMT00000010746.1">
    <property type="protein sequence ID" value="ENSMMMP00000009413.1"/>
    <property type="gene ID" value="ENSMMMG00000008422.1"/>
</dbReference>
<dbReference type="Pfam" id="PF07686">
    <property type="entry name" value="V-set"/>
    <property type="match status" value="1"/>
</dbReference>